<name>A0AC34FLB7_9BILA</name>
<protein>
    <submittedName>
        <fullName evidence="2">JmjC domain-containing protein</fullName>
    </submittedName>
</protein>
<dbReference type="WBParaSite" id="ES5_v2.g18153.t1">
    <property type="protein sequence ID" value="ES5_v2.g18153.t1"/>
    <property type="gene ID" value="ES5_v2.g18153"/>
</dbReference>
<proteinExistence type="predicted"/>
<evidence type="ECO:0000313" key="2">
    <source>
        <dbReference type="WBParaSite" id="ES5_v2.g18153.t1"/>
    </source>
</evidence>
<evidence type="ECO:0000313" key="1">
    <source>
        <dbReference type="Proteomes" id="UP000887579"/>
    </source>
</evidence>
<sequence length="995" mass="114751">MEVRLSYDDMKNKCLVDTINDHLGNEGILKIVPSLEYAHVMDAQWKEFFDDINLLVEGTSRHYQMTKVANHLYAVQETEKENNSQLAYSSDITNYRSPRLLEPSRSNSQGFDLIDFFSKDFLDARCTADAFNRRWYKTVAMASYLKNLRERGTNIPAGWDMVDLENPLKYPSHLIYESSMSMTPLSIEQAELPRISLLLPTSSPKVFLTFKREDQIQLNEIIRRNKEHVCISPLLHNSFVIDLQQLKESSINPVITYQDPNEFIVIDSGICFASVNLGCSISEVKNFYRNHSIPSNIQRYKCQCYVRRAMENPQIVDTVETFSLGLEYKMMSATAGNLIIPKRAKIWTIDMVNKKKEQVLDKSQGRLDADEIFPDNNDDASSLSSSSTKQSTTALGLNIYTRDYKNDNRGCRIPSVKDNTSDPRIVNPLNNLLNNMEDICKPQDLNSSTSLPLSQHPQNRSSNSNRRLNLLTSPVKATSLSFKNESQDETLKFKFPPPLATIDIPEMRKESQRNDENFLITPNNLPPRLSPQEIQPQYASPVSSVPVSTHVSTEPKIPILSQFPRKRLFGSSAASNRDDRRYTDDEDDVRDDAEEEPIKRLKLVQPSAQSTQQSEILKTLKHNNASKSWYDNLPDHRKAARHANDIGRKRDCKDPIAIFFKSNFQNIRDRLKTIDLCIGYYLDNGIQKPRTKRSLHQLYEDRQMEDALADELVQQREIINILKKIYCKAKSSLRECINVGFSGADIVRCFFTRKNETNREIYKLAVKNTTMSDDRKDFYLELIEVESEWNDFFGVQYGYRIPWMEWIDSFDASVEALEVYDHLDKEEIFGDEEEKIDNDDNVWDPYYSIETLDDPNVPNEIVRNDSQFKDQLKDVKKKKSKKQKKSGKKKSSQLKFSQIIIDETTSSESDKKVKKIKKKKKKLQKSQIDKCRDSDTNVLTQNAKANTHEESDIEPLKIDEHDVIIIDDEDGGLITKTPEEPVSRNLDFDGINLYF</sequence>
<accession>A0AC34FLB7</accession>
<reference evidence="2" key="1">
    <citation type="submission" date="2022-11" db="UniProtKB">
        <authorList>
            <consortium name="WormBaseParasite"/>
        </authorList>
    </citation>
    <scope>IDENTIFICATION</scope>
</reference>
<dbReference type="Proteomes" id="UP000887579">
    <property type="component" value="Unplaced"/>
</dbReference>
<organism evidence="1 2">
    <name type="scientific">Panagrolaimus sp. ES5</name>
    <dbReference type="NCBI Taxonomy" id="591445"/>
    <lineage>
        <taxon>Eukaryota</taxon>
        <taxon>Metazoa</taxon>
        <taxon>Ecdysozoa</taxon>
        <taxon>Nematoda</taxon>
        <taxon>Chromadorea</taxon>
        <taxon>Rhabditida</taxon>
        <taxon>Tylenchina</taxon>
        <taxon>Panagrolaimomorpha</taxon>
        <taxon>Panagrolaimoidea</taxon>
        <taxon>Panagrolaimidae</taxon>
        <taxon>Panagrolaimus</taxon>
    </lineage>
</organism>